<dbReference type="EMBL" id="KN831783">
    <property type="protein sequence ID" value="KIM40359.1"/>
    <property type="molecule type" value="Genomic_DNA"/>
</dbReference>
<reference evidence="3" key="2">
    <citation type="submission" date="2015-01" db="EMBL/GenBank/DDBJ databases">
        <title>Evolutionary Origins and Diversification of the Mycorrhizal Mutualists.</title>
        <authorList>
            <consortium name="DOE Joint Genome Institute"/>
            <consortium name="Mycorrhizal Genomics Consortium"/>
            <person name="Kohler A."/>
            <person name="Kuo A."/>
            <person name="Nagy L.G."/>
            <person name="Floudas D."/>
            <person name="Copeland A."/>
            <person name="Barry K.W."/>
            <person name="Cichocki N."/>
            <person name="Veneault-Fourrey C."/>
            <person name="LaButti K."/>
            <person name="Lindquist E.A."/>
            <person name="Lipzen A."/>
            <person name="Lundell T."/>
            <person name="Morin E."/>
            <person name="Murat C."/>
            <person name="Riley R."/>
            <person name="Ohm R."/>
            <person name="Sun H."/>
            <person name="Tunlid A."/>
            <person name="Henrissat B."/>
            <person name="Grigoriev I.V."/>
            <person name="Hibbett D.S."/>
            <person name="Martin F."/>
        </authorList>
    </citation>
    <scope>NUCLEOTIDE SEQUENCE [LARGE SCALE GENOMIC DNA]</scope>
    <source>
        <strain evidence="3">h7</strain>
    </source>
</reference>
<evidence type="ECO:0000313" key="3">
    <source>
        <dbReference type="Proteomes" id="UP000053424"/>
    </source>
</evidence>
<feature type="compositionally biased region" description="Basic and acidic residues" evidence="1">
    <location>
        <begin position="37"/>
        <end position="50"/>
    </location>
</feature>
<name>A0A0C3C807_HEBCY</name>
<evidence type="ECO:0000256" key="1">
    <source>
        <dbReference type="SAM" id="MobiDB-lite"/>
    </source>
</evidence>
<proteinExistence type="predicted"/>
<dbReference type="Proteomes" id="UP000053424">
    <property type="component" value="Unassembled WGS sequence"/>
</dbReference>
<feature type="region of interest" description="Disordered" evidence="1">
    <location>
        <begin position="1"/>
        <end position="74"/>
    </location>
</feature>
<sequence>MPGQWDSPAVHQSRGPFPRNHLQWNPGQKPNPILTPHPEHTLQWDLDPKSQHQLLARRASREESHPPNIFASIADKDLQENPILTSTINLT</sequence>
<accession>A0A0C3C807</accession>
<dbReference type="AlphaFoldDB" id="A0A0C3C807"/>
<gene>
    <name evidence="2" type="ORF">M413DRAFT_446544</name>
</gene>
<reference evidence="2 3" key="1">
    <citation type="submission" date="2014-04" db="EMBL/GenBank/DDBJ databases">
        <authorList>
            <consortium name="DOE Joint Genome Institute"/>
            <person name="Kuo A."/>
            <person name="Gay G."/>
            <person name="Dore J."/>
            <person name="Kohler A."/>
            <person name="Nagy L.G."/>
            <person name="Floudas D."/>
            <person name="Copeland A."/>
            <person name="Barry K.W."/>
            <person name="Cichocki N."/>
            <person name="Veneault-Fourrey C."/>
            <person name="LaButti K."/>
            <person name="Lindquist E.A."/>
            <person name="Lipzen A."/>
            <person name="Lundell T."/>
            <person name="Morin E."/>
            <person name="Murat C."/>
            <person name="Sun H."/>
            <person name="Tunlid A."/>
            <person name="Henrissat B."/>
            <person name="Grigoriev I.V."/>
            <person name="Hibbett D.S."/>
            <person name="Martin F."/>
            <person name="Nordberg H.P."/>
            <person name="Cantor M.N."/>
            <person name="Hua S.X."/>
        </authorList>
    </citation>
    <scope>NUCLEOTIDE SEQUENCE [LARGE SCALE GENOMIC DNA]</scope>
    <source>
        <strain evidence="3">h7</strain>
    </source>
</reference>
<evidence type="ECO:0000313" key="2">
    <source>
        <dbReference type="EMBL" id="KIM40359.1"/>
    </source>
</evidence>
<dbReference type="HOGENOM" id="CLU_2427241_0_0_1"/>
<organism evidence="2 3">
    <name type="scientific">Hebeloma cylindrosporum</name>
    <dbReference type="NCBI Taxonomy" id="76867"/>
    <lineage>
        <taxon>Eukaryota</taxon>
        <taxon>Fungi</taxon>
        <taxon>Dikarya</taxon>
        <taxon>Basidiomycota</taxon>
        <taxon>Agaricomycotina</taxon>
        <taxon>Agaricomycetes</taxon>
        <taxon>Agaricomycetidae</taxon>
        <taxon>Agaricales</taxon>
        <taxon>Agaricineae</taxon>
        <taxon>Hymenogastraceae</taxon>
        <taxon>Hebeloma</taxon>
    </lineage>
</organism>
<protein>
    <submittedName>
        <fullName evidence="2">Uncharacterized protein</fullName>
    </submittedName>
</protein>
<keyword evidence="3" id="KW-1185">Reference proteome</keyword>